<dbReference type="EnsemblPlants" id="Bo8g108570.1">
    <property type="protein sequence ID" value="Bo8g108570.1"/>
    <property type="gene ID" value="Bo8g108570"/>
</dbReference>
<reference evidence="2 3" key="1">
    <citation type="journal article" date="2014" name="Genome Biol.">
        <title>Transcriptome and methylome profiling reveals relics of genome dominance in the mesopolyploid Brassica oleracea.</title>
        <authorList>
            <person name="Parkin I.A."/>
            <person name="Koh C."/>
            <person name="Tang H."/>
            <person name="Robinson S.J."/>
            <person name="Kagale S."/>
            <person name="Clarke W.E."/>
            <person name="Town C.D."/>
            <person name="Nixon J."/>
            <person name="Krishnakumar V."/>
            <person name="Bidwell S.L."/>
            <person name="Denoeud F."/>
            <person name="Belcram H."/>
            <person name="Links M.G."/>
            <person name="Just J."/>
            <person name="Clarke C."/>
            <person name="Bender T."/>
            <person name="Huebert T."/>
            <person name="Mason A.S."/>
            <person name="Pires J.C."/>
            <person name="Barker G."/>
            <person name="Moore J."/>
            <person name="Walley P.G."/>
            <person name="Manoli S."/>
            <person name="Batley J."/>
            <person name="Edwards D."/>
            <person name="Nelson M.N."/>
            <person name="Wang X."/>
            <person name="Paterson A.H."/>
            <person name="King G."/>
            <person name="Bancroft I."/>
            <person name="Chalhoub B."/>
            <person name="Sharpe A.G."/>
        </authorList>
    </citation>
    <scope>NUCLEOTIDE SEQUENCE</scope>
    <source>
        <strain evidence="2 3">cv. TO1000</strain>
    </source>
</reference>
<keyword evidence="3" id="KW-1185">Reference proteome</keyword>
<proteinExistence type="predicted"/>
<name>A0A0D3DXV7_BRAOL</name>
<dbReference type="HOGENOM" id="CLU_2779376_0_0_1"/>
<accession>A0A0D3DXV7</accession>
<protein>
    <submittedName>
        <fullName evidence="2">Uncharacterized protein</fullName>
    </submittedName>
</protein>
<reference evidence="2" key="2">
    <citation type="submission" date="2015-03" db="UniProtKB">
        <authorList>
            <consortium name="EnsemblPlants"/>
        </authorList>
    </citation>
    <scope>IDENTIFICATION</scope>
</reference>
<evidence type="ECO:0000313" key="3">
    <source>
        <dbReference type="Proteomes" id="UP000032141"/>
    </source>
</evidence>
<evidence type="ECO:0000313" key="2">
    <source>
        <dbReference type="EnsemblPlants" id="Bo8g108570.1"/>
    </source>
</evidence>
<feature type="compositionally biased region" description="Basic and acidic residues" evidence="1">
    <location>
        <begin position="50"/>
        <end position="63"/>
    </location>
</feature>
<evidence type="ECO:0000256" key="1">
    <source>
        <dbReference type="SAM" id="MobiDB-lite"/>
    </source>
</evidence>
<sequence>MQDTHLPKCLEKSKTYRHHHHHLSFLGPMLELDLFNVHIFQLSFGNLMEERSKKTEQEAEKKNSPLRWQ</sequence>
<feature type="region of interest" description="Disordered" evidence="1">
    <location>
        <begin position="50"/>
        <end position="69"/>
    </location>
</feature>
<organism evidence="2 3">
    <name type="scientific">Brassica oleracea var. oleracea</name>
    <dbReference type="NCBI Taxonomy" id="109376"/>
    <lineage>
        <taxon>Eukaryota</taxon>
        <taxon>Viridiplantae</taxon>
        <taxon>Streptophyta</taxon>
        <taxon>Embryophyta</taxon>
        <taxon>Tracheophyta</taxon>
        <taxon>Spermatophyta</taxon>
        <taxon>Magnoliopsida</taxon>
        <taxon>eudicotyledons</taxon>
        <taxon>Gunneridae</taxon>
        <taxon>Pentapetalae</taxon>
        <taxon>rosids</taxon>
        <taxon>malvids</taxon>
        <taxon>Brassicales</taxon>
        <taxon>Brassicaceae</taxon>
        <taxon>Brassiceae</taxon>
        <taxon>Brassica</taxon>
    </lineage>
</organism>
<dbReference type="Gramene" id="Bo8g108570.1">
    <property type="protein sequence ID" value="Bo8g108570.1"/>
    <property type="gene ID" value="Bo8g108570"/>
</dbReference>
<dbReference type="AlphaFoldDB" id="A0A0D3DXV7"/>
<dbReference type="Proteomes" id="UP000032141">
    <property type="component" value="Chromosome C8"/>
</dbReference>